<accession>A0A1Y1T4V3</accession>
<comment type="subcellular location">
    <subcellularLocation>
        <location evidence="1">Membrane</location>
        <topology evidence="1">Multi-pass membrane protein</topology>
    </subcellularLocation>
</comment>
<evidence type="ECO:0000256" key="1">
    <source>
        <dbReference type="ARBA" id="ARBA00004141"/>
    </source>
</evidence>
<dbReference type="InterPro" id="IPR049453">
    <property type="entry name" value="Memb_transporter_dom"/>
</dbReference>
<keyword evidence="8" id="KW-1185">Reference proteome</keyword>
<dbReference type="Pfam" id="PF13515">
    <property type="entry name" value="FUSC_2"/>
    <property type="match status" value="1"/>
</dbReference>
<evidence type="ECO:0000256" key="3">
    <source>
        <dbReference type="ARBA" id="ARBA00022989"/>
    </source>
</evidence>
<sequence>MKIPLNHRISTSEIIYLIKCVLGTIACYALYVSFPEYPFYWSVISCLLVFSQENDRELALNRIRANFLGSFVGLAVYFLPISHLLIFCLGVAFTILLGILLKIEPTIRSALAAVIIVIINEDKADTAWVVSLHRAGCVLLGCLIALFISMFFNRLYNAFFNRRM</sequence>
<dbReference type="AlphaFoldDB" id="A0A1Y1T4V3"/>
<dbReference type="RefSeq" id="WP_176218923.1">
    <property type="nucleotide sequence ID" value="NZ_ARYN01000006.1"/>
</dbReference>
<gene>
    <name evidence="7" type="ORF">IIF7_08096</name>
</gene>
<protein>
    <recommendedName>
        <fullName evidence="6">Integral membrane bound transporter domain-containing protein</fullName>
    </recommendedName>
</protein>
<comment type="caution">
    <text evidence="7">The sequence shown here is derived from an EMBL/GenBank/DDBJ whole genome shotgun (WGS) entry which is preliminary data.</text>
</comment>
<feature type="domain" description="Integral membrane bound transporter" evidence="6">
    <location>
        <begin position="27"/>
        <end position="148"/>
    </location>
</feature>
<evidence type="ECO:0000256" key="2">
    <source>
        <dbReference type="ARBA" id="ARBA00022692"/>
    </source>
</evidence>
<evidence type="ECO:0000256" key="4">
    <source>
        <dbReference type="ARBA" id="ARBA00023136"/>
    </source>
</evidence>
<dbReference type="Proteomes" id="UP000192746">
    <property type="component" value="Unassembled WGS sequence"/>
</dbReference>
<proteinExistence type="predicted"/>
<feature type="transmembrane region" description="Helical" evidence="5">
    <location>
        <begin position="12"/>
        <end position="31"/>
    </location>
</feature>
<name>A0A1Y1T4V3_9FLAO</name>
<feature type="transmembrane region" description="Helical" evidence="5">
    <location>
        <begin position="74"/>
        <end position="101"/>
    </location>
</feature>
<reference evidence="7 8" key="1">
    <citation type="submission" date="2013-04" db="EMBL/GenBank/DDBJ databases">
        <title>Zunongwangia sp. 22II14-10F7 Genome Sequencing.</title>
        <authorList>
            <person name="Lai Q."/>
            <person name="Shao Z."/>
        </authorList>
    </citation>
    <scope>NUCLEOTIDE SEQUENCE [LARGE SCALE GENOMIC DNA]</scope>
    <source>
        <strain evidence="7 8">22II14-10F7</strain>
    </source>
</reference>
<evidence type="ECO:0000256" key="5">
    <source>
        <dbReference type="SAM" id="Phobius"/>
    </source>
</evidence>
<dbReference type="EMBL" id="ARYN01000006">
    <property type="protein sequence ID" value="ORL46066.1"/>
    <property type="molecule type" value="Genomic_DNA"/>
</dbReference>
<evidence type="ECO:0000259" key="6">
    <source>
        <dbReference type="Pfam" id="PF13515"/>
    </source>
</evidence>
<keyword evidence="2 5" id="KW-0812">Transmembrane</keyword>
<dbReference type="GO" id="GO:0016020">
    <property type="term" value="C:membrane"/>
    <property type="evidence" value="ECO:0007669"/>
    <property type="project" value="UniProtKB-SubCell"/>
</dbReference>
<organism evidence="7 8">
    <name type="scientific">Zunongwangia atlantica 22II14-10F7</name>
    <dbReference type="NCBI Taxonomy" id="1185767"/>
    <lineage>
        <taxon>Bacteria</taxon>
        <taxon>Pseudomonadati</taxon>
        <taxon>Bacteroidota</taxon>
        <taxon>Flavobacteriia</taxon>
        <taxon>Flavobacteriales</taxon>
        <taxon>Flavobacteriaceae</taxon>
        <taxon>Zunongwangia</taxon>
    </lineage>
</organism>
<keyword evidence="3 5" id="KW-1133">Transmembrane helix</keyword>
<keyword evidence="4 5" id="KW-0472">Membrane</keyword>
<feature type="transmembrane region" description="Helical" evidence="5">
    <location>
        <begin position="132"/>
        <end position="156"/>
    </location>
</feature>
<dbReference type="STRING" id="1185767.IIF7_08096"/>
<evidence type="ECO:0000313" key="8">
    <source>
        <dbReference type="Proteomes" id="UP000192746"/>
    </source>
</evidence>
<evidence type="ECO:0000313" key="7">
    <source>
        <dbReference type="EMBL" id="ORL46066.1"/>
    </source>
</evidence>